<dbReference type="AlphaFoldDB" id="H0EIR8"/>
<name>H0EIR8_GLAL7</name>
<keyword evidence="3" id="KW-1185">Reference proteome</keyword>
<dbReference type="HOGENOM" id="CLU_064532_0_0_1"/>
<keyword evidence="1" id="KW-0472">Membrane</keyword>
<comment type="caution">
    <text evidence="2">The sequence shown here is derived from an EMBL/GenBank/DDBJ whole genome shotgun (WGS) entry which is preliminary data.</text>
</comment>
<feature type="transmembrane region" description="Helical" evidence="1">
    <location>
        <begin position="251"/>
        <end position="271"/>
    </location>
</feature>
<dbReference type="GO" id="GO:0005886">
    <property type="term" value="C:plasma membrane"/>
    <property type="evidence" value="ECO:0007669"/>
    <property type="project" value="InterPro"/>
</dbReference>
<dbReference type="PANTHER" id="PTHR28019">
    <property type="entry name" value="CELL MEMBRANE PROTEIN YLR413W-RELATED"/>
    <property type="match status" value="1"/>
</dbReference>
<proteinExistence type="predicted"/>
<keyword evidence="1" id="KW-0812">Transmembrane</keyword>
<reference evidence="2 3" key="1">
    <citation type="journal article" date="2012" name="Eukaryot. Cell">
        <title>Genome sequence of the fungus Glarea lozoyensis: the first genome sequence of a species from the Helotiaceae family.</title>
        <authorList>
            <person name="Youssar L."/>
            <person name="Gruening B.A."/>
            <person name="Erxleben A."/>
            <person name="Guenther S."/>
            <person name="Huettel W."/>
        </authorList>
    </citation>
    <scope>NUCLEOTIDE SEQUENCE [LARGE SCALE GENOMIC DNA]</scope>
    <source>
        <strain evidence="3">ATCC 74030 / MF5533</strain>
    </source>
</reference>
<dbReference type="InterPro" id="IPR052413">
    <property type="entry name" value="SUR7_domain"/>
</dbReference>
<dbReference type="EMBL" id="AGUE01000049">
    <property type="protein sequence ID" value="EHL01549.1"/>
    <property type="molecule type" value="Genomic_DNA"/>
</dbReference>
<dbReference type="InterPro" id="IPR009571">
    <property type="entry name" value="SUR7/Rim9-like_fungi"/>
</dbReference>
<dbReference type="Pfam" id="PF06687">
    <property type="entry name" value="SUR7"/>
    <property type="match status" value="1"/>
</dbReference>
<evidence type="ECO:0000313" key="3">
    <source>
        <dbReference type="Proteomes" id="UP000005446"/>
    </source>
</evidence>
<dbReference type="Proteomes" id="UP000005446">
    <property type="component" value="Unassembled WGS sequence"/>
</dbReference>
<dbReference type="PANTHER" id="PTHR28019:SF7">
    <property type="entry name" value="SUR7 PROTEIN"/>
    <property type="match status" value="1"/>
</dbReference>
<evidence type="ECO:0000256" key="1">
    <source>
        <dbReference type="SAM" id="Phobius"/>
    </source>
</evidence>
<protein>
    <recommendedName>
        <fullName evidence="4">Sur7 protein</fullName>
    </recommendedName>
</protein>
<feature type="transmembrane region" description="Helical" evidence="1">
    <location>
        <begin position="221"/>
        <end position="244"/>
    </location>
</feature>
<dbReference type="GO" id="GO:0031505">
    <property type="term" value="P:fungal-type cell wall organization"/>
    <property type="evidence" value="ECO:0007669"/>
    <property type="project" value="TreeGrafter"/>
</dbReference>
<keyword evidence="1" id="KW-1133">Transmembrane helix</keyword>
<organism evidence="2 3">
    <name type="scientific">Glarea lozoyensis (strain ATCC 74030 / MF5533)</name>
    <dbReference type="NCBI Taxonomy" id="1104152"/>
    <lineage>
        <taxon>Eukaryota</taxon>
        <taxon>Fungi</taxon>
        <taxon>Dikarya</taxon>
        <taxon>Ascomycota</taxon>
        <taxon>Pezizomycotina</taxon>
        <taxon>Leotiomycetes</taxon>
        <taxon>Helotiales</taxon>
        <taxon>Helotiaceae</taxon>
        <taxon>Glarea</taxon>
    </lineage>
</organism>
<evidence type="ECO:0008006" key="4">
    <source>
        <dbReference type="Google" id="ProtNLM"/>
    </source>
</evidence>
<feature type="transmembrane region" description="Helical" evidence="1">
    <location>
        <begin position="7"/>
        <end position="30"/>
    </location>
</feature>
<dbReference type="InParanoid" id="H0EIR8"/>
<feature type="transmembrane region" description="Helical" evidence="1">
    <location>
        <begin position="299"/>
        <end position="319"/>
    </location>
</feature>
<dbReference type="OrthoDB" id="4159154at2759"/>
<gene>
    <name evidence="2" type="ORF">M7I_2433</name>
</gene>
<dbReference type="GO" id="GO:0051285">
    <property type="term" value="C:cell cortex of cell tip"/>
    <property type="evidence" value="ECO:0007669"/>
    <property type="project" value="TreeGrafter"/>
</dbReference>
<sequence>MTAKIKAIAVIPLTLSIVGFVLSMLCLFAGSKTNYMEDYYIVNLNTSGLGNDLLAKLNPANITSAIDAPFVPEECNQTNPAKKIACEARNKVAEATWNSDAGRAAREKASELINSATAEANELIDKAAKKLGIREFYSLHLMNMCEGYYKPNASTPNAGTNVTECSNQTAMYHFDIISPINEELAKAPDVGLGKLDINKLGIADDLQDGLNGLSTALNVTFVLYAMGIAAAGCCILISLGCFFLEKSSLAFLDLILSTLSFFTLMLSSAIVTTVGKKAAHIINKFGNTAGLHADRGGKYLALTWSSVAVMGVAAIVCLLQWTMTRKQRRNGAGASPKYVDDRGTPTMKQRGMEFIRMKAFHGRR</sequence>
<evidence type="ECO:0000313" key="2">
    <source>
        <dbReference type="EMBL" id="EHL01549.1"/>
    </source>
</evidence>
<accession>H0EIR8</accession>